<evidence type="ECO:0000313" key="1">
    <source>
        <dbReference type="EMBL" id="TWT29089.1"/>
    </source>
</evidence>
<reference evidence="1 2" key="1">
    <citation type="submission" date="2019-08" db="EMBL/GenBank/DDBJ databases">
        <authorList>
            <person name="Lei W."/>
        </authorList>
    </citation>
    <scope>NUCLEOTIDE SEQUENCE [LARGE SCALE GENOMIC DNA]</scope>
    <source>
        <strain evidence="1 2">CCUG 58627</strain>
    </source>
</reference>
<accession>A0A5C5UTB8</accession>
<name>A0A5C5UTB8_9CORY</name>
<gene>
    <name evidence="1" type="ORF">FRX94_00780</name>
</gene>
<evidence type="ECO:0000313" key="2">
    <source>
        <dbReference type="Proteomes" id="UP000320791"/>
    </source>
</evidence>
<dbReference type="Pfam" id="PF05834">
    <property type="entry name" value="Lycopene_cycl"/>
    <property type="match status" value="1"/>
</dbReference>
<dbReference type="AlphaFoldDB" id="A0A5C5UTB8"/>
<comment type="caution">
    <text evidence="1">The sequence shown here is derived from an EMBL/GenBank/DDBJ whole genome shotgun (WGS) entry which is preliminary data.</text>
</comment>
<dbReference type="SUPFAM" id="SSF51905">
    <property type="entry name" value="FAD/NAD(P)-binding domain"/>
    <property type="match status" value="1"/>
</dbReference>
<protein>
    <recommendedName>
        <fullName evidence="3">Lycopene cyclase</fullName>
    </recommendedName>
</protein>
<keyword evidence="2" id="KW-1185">Reference proteome</keyword>
<dbReference type="Gene3D" id="3.50.50.60">
    <property type="entry name" value="FAD/NAD(P)-binding domain"/>
    <property type="match status" value="1"/>
</dbReference>
<sequence>MLDLIVVGLGPAGLALAHRAQARGFRVLGIDPNPEWEHTIGVWEDEIPAWLQVPELGRCRPKVRSNGFSRTIERDYVVVDPQTLRARLTNFPLLRATATIIDAHTVFTDAGHHHEAKRVVDARGWPFITGPVQQAAGHLADDAEPWWMDVRGEHFIYSVPVRGRWLVETTLLITEQARPWEELESTEPSHERVLFPMQIPPYGGPALPFGVRAGMLNPLTGYSVATAWRYVDEVLAGNYPWRRPSWKIEQLLVRRSQRLLLNVDHERFFEEVFRLEDNTLRRFLQLGDLRGTVVGMWTIFRRAPWLRRSCIRALLGR</sequence>
<proteinExistence type="predicted"/>
<dbReference type="PANTHER" id="PTHR39757:SF5">
    <property type="entry name" value="OS02G0190600 PROTEIN"/>
    <property type="match status" value="1"/>
</dbReference>
<dbReference type="PANTHER" id="PTHR39757">
    <property type="match status" value="1"/>
</dbReference>
<dbReference type="EMBL" id="VOHM01000001">
    <property type="protein sequence ID" value="TWT29089.1"/>
    <property type="molecule type" value="Genomic_DNA"/>
</dbReference>
<dbReference type="InterPro" id="IPR036188">
    <property type="entry name" value="FAD/NAD-bd_sf"/>
</dbReference>
<dbReference type="OrthoDB" id="537501at2"/>
<evidence type="ECO:0008006" key="3">
    <source>
        <dbReference type="Google" id="ProtNLM"/>
    </source>
</evidence>
<dbReference type="Proteomes" id="UP000320791">
    <property type="component" value="Unassembled WGS sequence"/>
</dbReference>
<organism evidence="1 2">
    <name type="scientific">Corynebacterium canis</name>
    <dbReference type="NCBI Taxonomy" id="679663"/>
    <lineage>
        <taxon>Bacteria</taxon>
        <taxon>Bacillati</taxon>
        <taxon>Actinomycetota</taxon>
        <taxon>Actinomycetes</taxon>
        <taxon>Mycobacteriales</taxon>
        <taxon>Corynebacteriaceae</taxon>
        <taxon>Corynebacterium</taxon>
    </lineage>
</organism>
<dbReference type="RefSeq" id="WP_146323205.1">
    <property type="nucleotide sequence ID" value="NZ_BAABLR010000076.1"/>
</dbReference>